<gene>
    <name evidence="2" type="ORF">BJ983_005184</name>
</gene>
<dbReference type="Proteomes" id="UP000535890">
    <property type="component" value="Unassembled WGS sequence"/>
</dbReference>
<dbReference type="EMBL" id="JACCBN010000001">
    <property type="protein sequence ID" value="NYD39082.1"/>
    <property type="molecule type" value="Genomic_DNA"/>
</dbReference>
<organism evidence="2 3">
    <name type="scientific">Actinomycetospora corticicola</name>
    <dbReference type="NCBI Taxonomy" id="663602"/>
    <lineage>
        <taxon>Bacteria</taxon>
        <taxon>Bacillati</taxon>
        <taxon>Actinomycetota</taxon>
        <taxon>Actinomycetes</taxon>
        <taxon>Pseudonocardiales</taxon>
        <taxon>Pseudonocardiaceae</taxon>
        <taxon>Actinomycetospora</taxon>
    </lineage>
</organism>
<dbReference type="GO" id="GO:0003677">
    <property type="term" value="F:DNA binding"/>
    <property type="evidence" value="ECO:0007669"/>
    <property type="project" value="UniProtKB-KW"/>
</dbReference>
<accession>A0A7Y9J813</accession>
<dbReference type="AlphaFoldDB" id="A0A7Y9J813"/>
<keyword evidence="2" id="KW-0238">DNA-binding</keyword>
<evidence type="ECO:0000313" key="2">
    <source>
        <dbReference type="EMBL" id="NYD39082.1"/>
    </source>
</evidence>
<feature type="region of interest" description="Disordered" evidence="1">
    <location>
        <begin position="58"/>
        <end position="90"/>
    </location>
</feature>
<reference evidence="2 3" key="1">
    <citation type="submission" date="2020-07" db="EMBL/GenBank/DDBJ databases">
        <title>Sequencing the genomes of 1000 actinobacteria strains.</title>
        <authorList>
            <person name="Klenk H.-P."/>
        </authorList>
    </citation>
    <scope>NUCLEOTIDE SEQUENCE [LARGE SCALE GENOMIC DNA]</scope>
    <source>
        <strain evidence="2 3">DSM 45772</strain>
    </source>
</reference>
<dbReference type="RefSeq" id="WP_179796444.1">
    <property type="nucleotide sequence ID" value="NZ_BAABHP010000022.1"/>
</dbReference>
<comment type="caution">
    <text evidence="2">The sequence shown here is derived from an EMBL/GenBank/DDBJ whole genome shotgun (WGS) entry which is preliminary data.</text>
</comment>
<sequence>MAEVPVRALNQDTAGVLARVKAGEHLAVTERGRVVAHLTPAVPVALAGLVTTGRVRPPSLHGPLPVPPGPVETDSEAGALMRHLRDHERS</sequence>
<evidence type="ECO:0000256" key="1">
    <source>
        <dbReference type="SAM" id="MobiDB-lite"/>
    </source>
</evidence>
<keyword evidence="3" id="KW-1185">Reference proteome</keyword>
<protein>
    <submittedName>
        <fullName evidence="2">Antitoxin (DNA-binding transcriptional repressor) of toxin-antitoxin stability system</fullName>
    </submittedName>
</protein>
<evidence type="ECO:0000313" key="3">
    <source>
        <dbReference type="Proteomes" id="UP000535890"/>
    </source>
</evidence>
<proteinExistence type="predicted"/>
<name>A0A7Y9J813_9PSEU</name>